<keyword evidence="9 13" id="KW-0472">Membrane</keyword>
<dbReference type="PANTHER" id="PTHR23220">
    <property type="entry name" value="INTEGRIN ALPHA"/>
    <property type="match status" value="1"/>
</dbReference>
<protein>
    <recommendedName>
        <fullName evidence="20">Integrin alpha-2 domain-containing protein</fullName>
    </recommendedName>
</protein>
<evidence type="ECO:0000313" key="18">
    <source>
        <dbReference type="EMBL" id="KAK0416580.1"/>
    </source>
</evidence>
<evidence type="ECO:0000256" key="8">
    <source>
        <dbReference type="ARBA" id="ARBA00023037"/>
    </source>
</evidence>
<evidence type="ECO:0000256" key="9">
    <source>
        <dbReference type="ARBA" id="ARBA00023136"/>
    </source>
</evidence>
<evidence type="ECO:0000256" key="5">
    <source>
        <dbReference type="ARBA" id="ARBA00022737"/>
    </source>
</evidence>
<dbReference type="GO" id="GO:0009897">
    <property type="term" value="C:external side of plasma membrane"/>
    <property type="evidence" value="ECO:0007669"/>
    <property type="project" value="TreeGrafter"/>
</dbReference>
<reference evidence="18" key="1">
    <citation type="submission" date="2023-06" db="EMBL/GenBank/DDBJ databases">
        <title>Genomic analysis of the entomopathogenic nematode Steinernema hermaphroditum.</title>
        <authorList>
            <person name="Schwarz E.M."/>
            <person name="Heppert J.K."/>
            <person name="Baniya A."/>
            <person name="Schwartz H.T."/>
            <person name="Tan C.-H."/>
            <person name="Antoshechkin I."/>
            <person name="Sternberg P.W."/>
            <person name="Goodrich-Blair H."/>
            <person name="Dillman A.R."/>
        </authorList>
    </citation>
    <scope>NUCLEOTIDE SEQUENCE</scope>
    <source>
        <strain evidence="18">PS9179</strain>
        <tissue evidence="18">Whole animal</tissue>
    </source>
</reference>
<dbReference type="InterPro" id="IPR048286">
    <property type="entry name" value="Integrin_alpha_Ig-like_3"/>
</dbReference>
<sequence>MGGLLALLVALLTTHVIPSGAFNLDTRYPIVHSKVQGTQFGYSIAFYHERGQNNMLIVGAPKANSEVFRRDIKQSGAVYQCQVDARNCREILFDREGNNLRLNGSRTALIDEKSYQFLGFSVATNKKGGSVLACAPHYKYFFSKFEVIEPVGSCWYGSEGFENIQEFAPCRQEPARHGRHRFGYGMCGFSASIPDDGRRLFIGAPGNYYWQGSVFSQNTKNVTDRPNTLDGPAKHDHHMLGYSQTVGDFDGDRFDDVAAGVPRADDLRGMVYVYTQSLDPIVNLTDPNGQAGQYFGHAIAVGDVNNDGLDDIIVGSPMYTDYKSVKDLKTQEHKPQYEVGKVSVFLQKITKGVFEDPIHIVGKVQWGRLGFSVAFAGDLNHDGFGDFVVGAPYDGDSGAVYVFHGAKDGVRLEPTQKIVGKELSGVRSDLKTFGWSLAAGRDVDGNKFPDVAVGAMESSTAVVLRTKPILRVHGTMRTNKQSINLEEKFCHTDLGQMACEKIRYCLRYDGELDRRSDSVDLKVRIRLDSKADSPRAFFLRRDLNTKKGVTVDKKTASRDYPDIIEQQVHMRRGQEHCETHDVYVPDSIRDKINPIHIAVNYSYEPRESRTFPGYFEPALDTTLPQTFTTELVIDKNCGPDNECTPDLQVHAISNKEKFTIGTQDPSLLVNVTVRNRGEDSYLTQLVVDVPKGFEYGGIENYNTKTPISCTSPDGKETAKGRRPKKEERHEGYQMLCDIGNPLPANQQADFGFKMTGTDVDGSLEEVQVKMRVNSTNAEEAGRDVDNEMVVRVPLEIQAQLSLVGRSSPEQLDYNIRNRTSGVESTFDFQVGPVVSHLFQVINRGKSTVNGATLDIFWPSYSDDGRHLLYLIDGPLVNEPKKARCRVKQNYNVNPESLTISNEHLPTPSPPAEPSRNSRNRRRPQEGVEMNGKKNLLKQAVRLAKQAGTAVEYRGELNRGTVDCNSLNCTHIECDIGELRQDEFVLVEVFARLWLNTLIDGEMFEANISSLALAKISALSHGAKYIPPPQIIAVTTDVNPIDPDQYGQRIPWWWILIAIIIGLLILLCLICCLRACGFFKRNRPPTEQAAFEKGPQPM</sequence>
<evidence type="ECO:0000313" key="19">
    <source>
        <dbReference type="Proteomes" id="UP001175271"/>
    </source>
</evidence>
<dbReference type="Pfam" id="PF00357">
    <property type="entry name" value="Integrin_alpha"/>
    <property type="match status" value="1"/>
</dbReference>
<keyword evidence="19" id="KW-1185">Reference proteome</keyword>
<feature type="signal peptide" evidence="13">
    <location>
        <begin position="1"/>
        <end position="21"/>
    </location>
</feature>
<dbReference type="Gene3D" id="2.60.40.1530">
    <property type="entry name" value="ntegrin, alpha v. Chain A, domain 4"/>
    <property type="match status" value="1"/>
</dbReference>
<dbReference type="PANTHER" id="PTHR23220:SF133">
    <property type="entry name" value="INTEGRIN ALPHA-PS2"/>
    <property type="match status" value="1"/>
</dbReference>
<feature type="domain" description="Integrin alpha first immunoglubulin-like" evidence="15">
    <location>
        <begin position="466"/>
        <end position="635"/>
    </location>
</feature>
<keyword evidence="5" id="KW-0677">Repeat</keyword>
<dbReference type="GO" id="GO:0005178">
    <property type="term" value="F:integrin binding"/>
    <property type="evidence" value="ECO:0007669"/>
    <property type="project" value="TreeGrafter"/>
</dbReference>
<dbReference type="InterPro" id="IPR028994">
    <property type="entry name" value="Integrin_alpha_N"/>
</dbReference>
<dbReference type="InterPro" id="IPR013649">
    <property type="entry name" value="Integrin_alpha_Ig-like_1"/>
</dbReference>
<evidence type="ECO:0000256" key="6">
    <source>
        <dbReference type="ARBA" id="ARBA00022889"/>
    </source>
</evidence>
<dbReference type="InterPro" id="IPR032695">
    <property type="entry name" value="Integrin_dom_sf"/>
</dbReference>
<evidence type="ECO:0000259" key="17">
    <source>
        <dbReference type="Pfam" id="PF20806"/>
    </source>
</evidence>
<dbReference type="InterPro" id="IPR013519">
    <property type="entry name" value="Int_alpha_beta-p"/>
</dbReference>
<evidence type="ECO:0000259" key="16">
    <source>
        <dbReference type="Pfam" id="PF20805"/>
    </source>
</evidence>
<dbReference type="GO" id="GO:0098609">
    <property type="term" value="P:cell-cell adhesion"/>
    <property type="evidence" value="ECO:0007669"/>
    <property type="project" value="TreeGrafter"/>
</dbReference>
<dbReference type="Gene3D" id="2.60.40.1510">
    <property type="entry name" value="ntegrin, alpha v. Chain A, domain 3"/>
    <property type="match status" value="1"/>
</dbReference>
<feature type="repeat" description="FG-GAP" evidence="12">
    <location>
        <begin position="26"/>
        <end position="90"/>
    </location>
</feature>
<evidence type="ECO:0000256" key="1">
    <source>
        <dbReference type="ARBA" id="ARBA00004479"/>
    </source>
</evidence>
<feature type="repeat" description="FG-GAP" evidence="12">
    <location>
        <begin position="284"/>
        <end position="337"/>
    </location>
</feature>
<proteinExistence type="inferred from homology"/>
<dbReference type="InterPro" id="IPR048285">
    <property type="entry name" value="Integrin_alpha_Ig-like_2"/>
</dbReference>
<feature type="repeat" description="FG-GAP" evidence="12">
    <location>
        <begin position="419"/>
        <end position="481"/>
    </location>
</feature>
<dbReference type="GO" id="GO:0007229">
    <property type="term" value="P:integrin-mediated signaling pathway"/>
    <property type="evidence" value="ECO:0007669"/>
    <property type="project" value="UniProtKB-KW"/>
</dbReference>
<dbReference type="Pfam" id="PF08441">
    <property type="entry name" value="Integrin_A_Ig_1"/>
    <property type="match status" value="1"/>
</dbReference>
<dbReference type="EMBL" id="JAUCMV010000002">
    <property type="protein sequence ID" value="KAK0416580.1"/>
    <property type="molecule type" value="Genomic_DNA"/>
</dbReference>
<feature type="domain" description="Integrin alpha second immunoglobulin-like" evidence="16">
    <location>
        <begin position="637"/>
        <end position="792"/>
    </location>
</feature>
<dbReference type="Pfam" id="PF20805">
    <property type="entry name" value="Integrin_A_Ig_2"/>
    <property type="match status" value="1"/>
</dbReference>
<comment type="subcellular location">
    <subcellularLocation>
        <location evidence="1 13">Membrane</location>
        <topology evidence="1 13">Single-pass type I membrane protein</topology>
    </subcellularLocation>
</comment>
<evidence type="ECO:0000256" key="3">
    <source>
        <dbReference type="ARBA" id="ARBA00022692"/>
    </source>
</evidence>
<dbReference type="GO" id="GO:0007160">
    <property type="term" value="P:cell-matrix adhesion"/>
    <property type="evidence" value="ECO:0007669"/>
    <property type="project" value="TreeGrafter"/>
</dbReference>
<dbReference type="SMART" id="SM00191">
    <property type="entry name" value="Int_alpha"/>
    <property type="match status" value="6"/>
</dbReference>
<keyword evidence="8 13" id="KW-0401">Integrin</keyword>
<evidence type="ECO:0000256" key="7">
    <source>
        <dbReference type="ARBA" id="ARBA00022989"/>
    </source>
</evidence>
<feature type="region of interest" description="Disordered" evidence="14">
    <location>
        <begin position="706"/>
        <end position="729"/>
    </location>
</feature>
<dbReference type="GO" id="GO:0008305">
    <property type="term" value="C:integrin complex"/>
    <property type="evidence" value="ECO:0007669"/>
    <property type="project" value="InterPro"/>
</dbReference>
<feature type="transmembrane region" description="Helical" evidence="13">
    <location>
        <begin position="1051"/>
        <end position="1072"/>
    </location>
</feature>
<dbReference type="Gene3D" id="2.130.10.130">
    <property type="entry name" value="Integrin alpha, N-terminal"/>
    <property type="match status" value="1"/>
</dbReference>
<keyword evidence="7 13" id="KW-1133">Transmembrane helix</keyword>
<dbReference type="SUPFAM" id="SSF69179">
    <property type="entry name" value="Integrin domains"/>
    <property type="match status" value="3"/>
</dbReference>
<dbReference type="PRINTS" id="PR01185">
    <property type="entry name" value="INTEGRINA"/>
</dbReference>
<dbReference type="PROSITE" id="PS51470">
    <property type="entry name" value="FG_GAP"/>
    <property type="match status" value="6"/>
</dbReference>
<keyword evidence="3 13" id="KW-0812">Transmembrane</keyword>
<dbReference type="GO" id="GO:0048513">
    <property type="term" value="P:animal organ development"/>
    <property type="evidence" value="ECO:0007669"/>
    <property type="project" value="UniProtKB-ARBA"/>
</dbReference>
<dbReference type="Pfam" id="PF01839">
    <property type="entry name" value="FG-GAP"/>
    <property type="match status" value="4"/>
</dbReference>
<dbReference type="AlphaFoldDB" id="A0AA39I3S0"/>
<feature type="repeat" description="FG-GAP" evidence="12">
    <location>
        <begin position="173"/>
        <end position="226"/>
    </location>
</feature>
<keyword evidence="10 13" id="KW-0675">Receptor</keyword>
<dbReference type="InterPro" id="IPR018184">
    <property type="entry name" value="Integrin_alpha_C_CS"/>
</dbReference>
<keyword evidence="11" id="KW-0325">Glycoprotein</keyword>
<evidence type="ECO:0000256" key="13">
    <source>
        <dbReference type="RuleBase" id="RU003762"/>
    </source>
</evidence>
<dbReference type="Proteomes" id="UP001175271">
    <property type="component" value="Unassembled WGS sequence"/>
</dbReference>
<gene>
    <name evidence="18" type="ORF">QR680_012572</name>
</gene>
<dbReference type="Gene3D" id="2.60.40.1460">
    <property type="entry name" value="Integrin domains. Chain A, domain 2"/>
    <property type="match status" value="1"/>
</dbReference>
<evidence type="ECO:0000256" key="2">
    <source>
        <dbReference type="ARBA" id="ARBA00008054"/>
    </source>
</evidence>
<feature type="repeat" description="FG-GAP" evidence="12">
    <location>
        <begin position="227"/>
        <end position="283"/>
    </location>
</feature>
<keyword evidence="4 13" id="KW-0732">Signal</keyword>
<dbReference type="Gene3D" id="1.20.5.930">
    <property type="entry name" value="Bicelle-embedded integrin alpha(iib) transmembrane segment"/>
    <property type="match status" value="1"/>
</dbReference>
<feature type="region of interest" description="Disordered" evidence="14">
    <location>
        <begin position="895"/>
        <end position="930"/>
    </location>
</feature>
<comment type="caution">
    <text evidence="18">The sequence shown here is derived from an EMBL/GenBank/DDBJ whole genome shotgun (WGS) entry which is preliminary data.</text>
</comment>
<organism evidence="18 19">
    <name type="scientific">Steinernema hermaphroditum</name>
    <dbReference type="NCBI Taxonomy" id="289476"/>
    <lineage>
        <taxon>Eukaryota</taxon>
        <taxon>Metazoa</taxon>
        <taxon>Ecdysozoa</taxon>
        <taxon>Nematoda</taxon>
        <taxon>Chromadorea</taxon>
        <taxon>Rhabditida</taxon>
        <taxon>Tylenchina</taxon>
        <taxon>Panagrolaimomorpha</taxon>
        <taxon>Strongyloidoidea</taxon>
        <taxon>Steinernematidae</taxon>
        <taxon>Steinernema</taxon>
    </lineage>
</organism>
<evidence type="ECO:0008006" key="20">
    <source>
        <dbReference type="Google" id="ProtNLM"/>
    </source>
</evidence>
<evidence type="ECO:0000256" key="10">
    <source>
        <dbReference type="ARBA" id="ARBA00023170"/>
    </source>
</evidence>
<evidence type="ECO:0000256" key="11">
    <source>
        <dbReference type="ARBA" id="ARBA00023180"/>
    </source>
</evidence>
<feature type="repeat" description="FG-GAP" evidence="12">
    <location>
        <begin position="355"/>
        <end position="412"/>
    </location>
</feature>
<feature type="domain" description="Integrin alpha third immunoglobulin-like" evidence="17">
    <location>
        <begin position="800"/>
        <end position="1039"/>
    </location>
</feature>
<evidence type="ECO:0000256" key="12">
    <source>
        <dbReference type="PROSITE-ProRule" id="PRU00803"/>
    </source>
</evidence>
<keyword evidence="6 13" id="KW-0130">Cell adhesion</keyword>
<comment type="similarity">
    <text evidence="2 13">Belongs to the integrin alpha chain family.</text>
</comment>
<dbReference type="GO" id="GO:0033627">
    <property type="term" value="P:cell adhesion mediated by integrin"/>
    <property type="evidence" value="ECO:0007669"/>
    <property type="project" value="TreeGrafter"/>
</dbReference>
<feature type="compositionally biased region" description="Basic and acidic residues" evidence="14">
    <location>
        <begin position="713"/>
        <end position="729"/>
    </location>
</feature>
<dbReference type="InterPro" id="IPR013517">
    <property type="entry name" value="FG-GAP"/>
</dbReference>
<evidence type="ECO:0000256" key="14">
    <source>
        <dbReference type="SAM" id="MobiDB-lite"/>
    </source>
</evidence>
<evidence type="ECO:0000259" key="15">
    <source>
        <dbReference type="Pfam" id="PF08441"/>
    </source>
</evidence>
<dbReference type="InterPro" id="IPR000413">
    <property type="entry name" value="Integrin_alpha"/>
</dbReference>
<evidence type="ECO:0000256" key="4">
    <source>
        <dbReference type="ARBA" id="ARBA00022729"/>
    </source>
</evidence>
<feature type="chain" id="PRO_5041487294" description="Integrin alpha-2 domain-containing protein" evidence="13">
    <location>
        <begin position="22"/>
        <end position="1097"/>
    </location>
</feature>
<name>A0AA39I3S0_9BILA</name>
<dbReference type="SUPFAM" id="SSF69318">
    <property type="entry name" value="Integrin alpha N-terminal domain"/>
    <property type="match status" value="1"/>
</dbReference>
<dbReference type="Pfam" id="PF20806">
    <property type="entry name" value="Integrin_A_Ig_3"/>
    <property type="match status" value="1"/>
</dbReference>
<accession>A0AA39I3S0</accession>